<keyword evidence="2" id="KW-1133">Transmembrane helix</keyword>
<dbReference type="Proteomes" id="UP000639606">
    <property type="component" value="Unassembled WGS sequence"/>
</dbReference>
<comment type="caution">
    <text evidence="3">The sequence shown here is derived from an EMBL/GenBank/DDBJ whole genome shotgun (WGS) entry which is preliminary data.</text>
</comment>
<gene>
    <name evidence="3" type="ORF">GCM10010185_50960</name>
</gene>
<reference evidence="3" key="1">
    <citation type="journal article" date="2014" name="Int. J. Syst. Evol. Microbiol.">
        <title>Complete genome sequence of Corynebacterium casei LMG S-19264T (=DSM 44701T), isolated from a smear-ripened cheese.</title>
        <authorList>
            <consortium name="US DOE Joint Genome Institute (JGI-PGF)"/>
            <person name="Walter F."/>
            <person name="Albersmeier A."/>
            <person name="Kalinowski J."/>
            <person name="Ruckert C."/>
        </authorList>
    </citation>
    <scope>NUCLEOTIDE SEQUENCE</scope>
    <source>
        <strain evidence="3">JCM 3313</strain>
    </source>
</reference>
<keyword evidence="2" id="KW-0472">Membrane</keyword>
<feature type="region of interest" description="Disordered" evidence="1">
    <location>
        <begin position="146"/>
        <end position="185"/>
    </location>
</feature>
<proteinExistence type="predicted"/>
<protein>
    <recommendedName>
        <fullName evidence="5">DUF5666 domain-containing protein</fullName>
    </recommendedName>
</protein>
<accession>A0A918AR04</accession>
<feature type="transmembrane region" description="Helical" evidence="2">
    <location>
        <begin position="33"/>
        <end position="54"/>
    </location>
</feature>
<evidence type="ECO:0008006" key="5">
    <source>
        <dbReference type="Google" id="ProtNLM"/>
    </source>
</evidence>
<name>A0A918AR04_9PSEU</name>
<dbReference type="AlphaFoldDB" id="A0A918AR04"/>
<dbReference type="EMBL" id="BMRG01000012">
    <property type="protein sequence ID" value="GGP71625.1"/>
    <property type="molecule type" value="Genomic_DNA"/>
</dbReference>
<dbReference type="RefSeq" id="WP_189225836.1">
    <property type="nucleotide sequence ID" value="NZ_BMRG01000012.1"/>
</dbReference>
<evidence type="ECO:0000256" key="2">
    <source>
        <dbReference type="SAM" id="Phobius"/>
    </source>
</evidence>
<keyword evidence="4" id="KW-1185">Reference proteome</keyword>
<evidence type="ECO:0000313" key="4">
    <source>
        <dbReference type="Proteomes" id="UP000639606"/>
    </source>
</evidence>
<feature type="region of interest" description="Disordered" evidence="1">
    <location>
        <begin position="1"/>
        <end position="28"/>
    </location>
</feature>
<evidence type="ECO:0000313" key="3">
    <source>
        <dbReference type="EMBL" id="GGP71625.1"/>
    </source>
</evidence>
<sequence>MTDNTENPIWGEEPAPRQSPAPEGNGWSGRKTLAAVAVAVGIAAAGGGVIWAAGGTDAQMGGPRGYGMIGGPGLRQMGPLFGDTQHGEFQVGEVTEVSDSSISVRSADGYTKTYTVDSETLIGAMGGEPMRDRDISDIAKGDTVTVVASTDDSGKSTAEAITERDASGHQRRGGPWNGQQAPPTR</sequence>
<evidence type="ECO:0000256" key="1">
    <source>
        <dbReference type="SAM" id="MobiDB-lite"/>
    </source>
</evidence>
<organism evidence="3 4">
    <name type="scientific">Saccharothrix coeruleofusca</name>
    <dbReference type="NCBI Taxonomy" id="33919"/>
    <lineage>
        <taxon>Bacteria</taxon>
        <taxon>Bacillati</taxon>
        <taxon>Actinomycetota</taxon>
        <taxon>Actinomycetes</taxon>
        <taxon>Pseudonocardiales</taxon>
        <taxon>Pseudonocardiaceae</taxon>
        <taxon>Saccharothrix</taxon>
    </lineage>
</organism>
<reference evidence="3" key="2">
    <citation type="submission" date="2020-09" db="EMBL/GenBank/DDBJ databases">
        <authorList>
            <person name="Sun Q."/>
            <person name="Ohkuma M."/>
        </authorList>
    </citation>
    <scope>NUCLEOTIDE SEQUENCE</scope>
    <source>
        <strain evidence="3">JCM 3313</strain>
    </source>
</reference>
<keyword evidence="2" id="KW-0812">Transmembrane</keyword>